<keyword evidence="2" id="KW-1185">Reference proteome</keyword>
<reference evidence="1 2" key="1">
    <citation type="submission" date="2015-01" db="EMBL/GenBank/DDBJ databases">
        <title>Evolution of Trichinella species and genotypes.</title>
        <authorList>
            <person name="Korhonen P.K."/>
            <person name="Edoardo P."/>
            <person name="Giuseppe L.R."/>
            <person name="Gasser R.B."/>
        </authorList>
    </citation>
    <scope>NUCLEOTIDE SEQUENCE [LARGE SCALE GENOMIC DNA]</scope>
    <source>
        <strain evidence="1">ISS588</strain>
    </source>
</reference>
<comment type="caution">
    <text evidence="1">The sequence shown here is derived from an EMBL/GenBank/DDBJ whole genome shotgun (WGS) entry which is preliminary data.</text>
</comment>
<gene>
    <name evidence="1" type="ORF">T4B_12380</name>
</gene>
<accession>A0A0V1IPZ0</accession>
<evidence type="ECO:0000313" key="1">
    <source>
        <dbReference type="EMBL" id="KRZ24819.1"/>
    </source>
</evidence>
<dbReference type="AlphaFoldDB" id="A0A0V1IPZ0"/>
<evidence type="ECO:0000313" key="2">
    <source>
        <dbReference type="Proteomes" id="UP000054805"/>
    </source>
</evidence>
<name>A0A0V1IPZ0_TRIPS</name>
<dbReference type="EMBL" id="JYDS01000113">
    <property type="protein sequence ID" value="KRZ24819.1"/>
    <property type="molecule type" value="Genomic_DNA"/>
</dbReference>
<dbReference type="Proteomes" id="UP000054805">
    <property type="component" value="Unassembled WGS sequence"/>
</dbReference>
<organism evidence="1 2">
    <name type="scientific">Trichinella pseudospiralis</name>
    <name type="common">Parasitic roundworm</name>
    <dbReference type="NCBI Taxonomy" id="6337"/>
    <lineage>
        <taxon>Eukaryota</taxon>
        <taxon>Metazoa</taxon>
        <taxon>Ecdysozoa</taxon>
        <taxon>Nematoda</taxon>
        <taxon>Enoplea</taxon>
        <taxon>Dorylaimia</taxon>
        <taxon>Trichinellida</taxon>
        <taxon>Trichinellidae</taxon>
        <taxon>Trichinella</taxon>
    </lineage>
</organism>
<feature type="non-terminal residue" evidence="1">
    <location>
        <position position="1"/>
    </location>
</feature>
<proteinExistence type="predicted"/>
<protein>
    <submittedName>
        <fullName evidence="1">Uncharacterized protein</fullName>
    </submittedName>
</protein>
<sequence length="100" mass="11313">LAWEKGEPDRRLACFDVGQHDVDLSFSLSLSLSISLHPVFQYSFVCTRYACSKPILQACSAFSLSLSFQPSLAFRYFQYFSSTTVGYLLTRVCFSRTTSI</sequence>